<gene>
    <name evidence="3" type="ORF">SEUCBS140593_001657</name>
</gene>
<evidence type="ECO:0000256" key="2">
    <source>
        <dbReference type="SAM" id="SignalP"/>
    </source>
</evidence>
<keyword evidence="4" id="KW-1185">Reference proteome</keyword>
<comment type="caution">
    <text evidence="3">The sequence shown here is derived from an EMBL/GenBank/DDBJ whole genome shotgun (WGS) entry which is preliminary data.</text>
</comment>
<organism evidence="3 4">
    <name type="scientific">Sporothrix eucalyptigena</name>
    <dbReference type="NCBI Taxonomy" id="1812306"/>
    <lineage>
        <taxon>Eukaryota</taxon>
        <taxon>Fungi</taxon>
        <taxon>Dikarya</taxon>
        <taxon>Ascomycota</taxon>
        <taxon>Pezizomycotina</taxon>
        <taxon>Sordariomycetes</taxon>
        <taxon>Sordariomycetidae</taxon>
        <taxon>Ophiostomatales</taxon>
        <taxon>Ophiostomataceae</taxon>
        <taxon>Sporothrix</taxon>
    </lineage>
</organism>
<dbReference type="EMBL" id="CAWUHD010000010">
    <property type="protein sequence ID" value="CAK7212880.1"/>
    <property type="molecule type" value="Genomic_DNA"/>
</dbReference>
<sequence length="103" mass="10517">MKFSSTSSILAIGLILGSPLAVANCKLSKPASVSPFSTSSVPSSSSSPAAAVSTNLVQNGDFADDSSYWSLTGANSFINLCVNTAVSFDATVSSDYITPFLKP</sequence>
<evidence type="ECO:0000313" key="3">
    <source>
        <dbReference type="EMBL" id="CAK7212880.1"/>
    </source>
</evidence>
<proteinExistence type="predicted"/>
<evidence type="ECO:0000256" key="1">
    <source>
        <dbReference type="SAM" id="MobiDB-lite"/>
    </source>
</evidence>
<feature type="chain" id="PRO_5045038669" evidence="2">
    <location>
        <begin position="26"/>
        <end position="103"/>
    </location>
</feature>
<keyword evidence="2" id="KW-0732">Signal</keyword>
<protein>
    <submittedName>
        <fullName evidence="3">Uncharacterized protein</fullName>
    </submittedName>
</protein>
<name>A0ABP0B033_9PEZI</name>
<dbReference type="Proteomes" id="UP001642482">
    <property type="component" value="Unassembled WGS sequence"/>
</dbReference>
<feature type="signal peptide" evidence="2">
    <location>
        <begin position="1"/>
        <end position="25"/>
    </location>
</feature>
<evidence type="ECO:0000313" key="4">
    <source>
        <dbReference type="Proteomes" id="UP001642482"/>
    </source>
</evidence>
<reference evidence="3 4" key="1">
    <citation type="submission" date="2024-01" db="EMBL/GenBank/DDBJ databases">
        <authorList>
            <person name="Allen C."/>
            <person name="Tagirdzhanova G."/>
        </authorList>
    </citation>
    <scope>NUCLEOTIDE SEQUENCE [LARGE SCALE GENOMIC DNA]</scope>
</reference>
<accession>A0ABP0B033</accession>
<feature type="region of interest" description="Disordered" evidence="1">
    <location>
        <begin position="30"/>
        <end position="49"/>
    </location>
</feature>